<comment type="caution">
    <text evidence="1">The sequence shown here is derived from an EMBL/GenBank/DDBJ whole genome shotgun (WGS) entry which is preliminary data.</text>
</comment>
<evidence type="ECO:0000313" key="2">
    <source>
        <dbReference type="Proteomes" id="UP000261111"/>
    </source>
</evidence>
<reference evidence="1 2" key="1">
    <citation type="submission" date="2018-08" db="EMBL/GenBank/DDBJ databases">
        <title>A genome reference for cultivated species of the human gut microbiota.</title>
        <authorList>
            <person name="Zou Y."/>
            <person name="Xue W."/>
            <person name="Luo G."/>
        </authorList>
    </citation>
    <scope>NUCLEOTIDE SEQUENCE [LARGE SCALE GENOMIC DNA]</scope>
    <source>
        <strain evidence="1 2">AF19-21</strain>
    </source>
</reference>
<organism evidence="1 2">
    <name type="scientific">Hungatella hathewayi</name>
    <dbReference type="NCBI Taxonomy" id="154046"/>
    <lineage>
        <taxon>Bacteria</taxon>
        <taxon>Bacillati</taxon>
        <taxon>Bacillota</taxon>
        <taxon>Clostridia</taxon>
        <taxon>Lachnospirales</taxon>
        <taxon>Lachnospiraceae</taxon>
        <taxon>Hungatella</taxon>
    </lineage>
</organism>
<proteinExistence type="predicted"/>
<evidence type="ECO:0000313" key="1">
    <source>
        <dbReference type="EMBL" id="RGC35148.1"/>
    </source>
</evidence>
<dbReference type="GeneID" id="93336430"/>
<dbReference type="RefSeq" id="WP_117440626.1">
    <property type="nucleotide sequence ID" value="NZ_QVIA01000002.1"/>
</dbReference>
<protein>
    <submittedName>
        <fullName evidence="1">Uncharacterized protein</fullName>
    </submittedName>
</protein>
<gene>
    <name evidence="1" type="ORF">DWX41_02890</name>
</gene>
<dbReference type="EMBL" id="QVIA01000002">
    <property type="protein sequence ID" value="RGC35148.1"/>
    <property type="molecule type" value="Genomic_DNA"/>
</dbReference>
<dbReference type="AlphaFoldDB" id="A0A3E2X1J2"/>
<accession>A0A3E2X1J2</accession>
<name>A0A3E2X1J2_9FIRM</name>
<dbReference type="Proteomes" id="UP000261111">
    <property type="component" value="Unassembled WGS sequence"/>
</dbReference>
<sequence length="65" mass="7808">MEEKEKELLDAIRPIKRFAKKYGYKHISAAYIEDNKTEFLNAFSEFYEQPQPDIDVFEMEEINCI</sequence>